<proteinExistence type="predicted"/>
<dbReference type="PROSITE" id="PS50109">
    <property type="entry name" value="HIS_KIN"/>
    <property type="match status" value="1"/>
</dbReference>
<dbReference type="PANTHER" id="PTHR42878">
    <property type="entry name" value="TWO-COMPONENT HISTIDINE KINASE"/>
    <property type="match status" value="1"/>
</dbReference>
<keyword evidence="8" id="KW-0902">Two-component regulatory system</keyword>
<organism evidence="9 10">
    <name type="scientific">Ralstonia insidiosa</name>
    <dbReference type="NCBI Taxonomy" id="190721"/>
    <lineage>
        <taxon>Bacteria</taxon>
        <taxon>Pseudomonadati</taxon>
        <taxon>Pseudomonadota</taxon>
        <taxon>Betaproteobacteria</taxon>
        <taxon>Burkholderiales</taxon>
        <taxon>Burkholderiaceae</taxon>
        <taxon>Ralstonia</taxon>
    </lineage>
</organism>
<dbReference type="InterPro" id="IPR003661">
    <property type="entry name" value="HisK_dim/P_dom"/>
</dbReference>
<reference evidence="10" key="1">
    <citation type="submission" date="2016-06" db="EMBL/GenBank/DDBJ databases">
        <authorList>
            <person name="Xu Y."/>
            <person name="Nagy A."/>
            <person name="Yan X."/>
            <person name="Kim S.W."/>
            <person name="Haley B."/>
            <person name="Liu N.T."/>
            <person name="Nou X."/>
        </authorList>
    </citation>
    <scope>NUCLEOTIDE SEQUENCE [LARGE SCALE GENOMIC DNA]</scope>
    <source>
        <strain evidence="10">ATCC 49129</strain>
    </source>
</reference>
<dbReference type="EC" id="2.7.13.3" evidence="2"/>
<dbReference type="Proteomes" id="UP000078572">
    <property type="component" value="Chromosome 2"/>
</dbReference>
<dbReference type="InterPro" id="IPR003594">
    <property type="entry name" value="HATPase_dom"/>
</dbReference>
<dbReference type="InterPro" id="IPR036097">
    <property type="entry name" value="HisK_dim/P_sf"/>
</dbReference>
<dbReference type="Pfam" id="PF16927">
    <property type="entry name" value="HisKA_7TM"/>
    <property type="match status" value="1"/>
</dbReference>
<name>A0A192A6N1_9RALS</name>
<comment type="catalytic activity">
    <reaction evidence="1">
        <text>ATP + protein L-histidine = ADP + protein N-phospho-L-histidine.</text>
        <dbReference type="EC" id="2.7.13.3"/>
    </reaction>
</comment>
<accession>A0A192A6N1</accession>
<dbReference type="EMBL" id="CP016023">
    <property type="protein sequence ID" value="ANJ75911.1"/>
    <property type="molecule type" value="Genomic_DNA"/>
</dbReference>
<dbReference type="Gene3D" id="3.30.565.10">
    <property type="entry name" value="Histidine kinase-like ATPase, C-terminal domain"/>
    <property type="match status" value="1"/>
</dbReference>
<evidence type="ECO:0000256" key="3">
    <source>
        <dbReference type="ARBA" id="ARBA00022553"/>
    </source>
</evidence>
<evidence type="ECO:0000256" key="8">
    <source>
        <dbReference type="ARBA" id="ARBA00023012"/>
    </source>
</evidence>
<dbReference type="Pfam" id="PF02518">
    <property type="entry name" value="HATPase_c"/>
    <property type="match status" value="1"/>
</dbReference>
<dbReference type="GeneID" id="61529500"/>
<keyword evidence="4" id="KW-0808">Transferase</keyword>
<keyword evidence="7" id="KW-0067">ATP-binding</keyword>
<dbReference type="GO" id="GO:0030295">
    <property type="term" value="F:protein kinase activator activity"/>
    <property type="evidence" value="ECO:0007669"/>
    <property type="project" value="TreeGrafter"/>
</dbReference>
<dbReference type="InterPro" id="IPR031621">
    <property type="entry name" value="HisKA_7TM"/>
</dbReference>
<protein>
    <recommendedName>
        <fullName evidence="2">histidine kinase</fullName>
        <ecNumber evidence="2">2.7.13.3</ecNumber>
    </recommendedName>
</protein>
<evidence type="ECO:0000256" key="2">
    <source>
        <dbReference type="ARBA" id="ARBA00012438"/>
    </source>
</evidence>
<dbReference type="OrthoDB" id="8573961at2"/>
<gene>
    <name evidence="9" type="ORF">A9Y76_25990</name>
</gene>
<dbReference type="PANTHER" id="PTHR42878:SF7">
    <property type="entry name" value="SENSOR HISTIDINE KINASE GLRK"/>
    <property type="match status" value="1"/>
</dbReference>
<dbReference type="AlphaFoldDB" id="A0A192A6N1"/>
<keyword evidence="10" id="KW-1185">Reference proteome</keyword>
<evidence type="ECO:0000313" key="10">
    <source>
        <dbReference type="Proteomes" id="UP000078572"/>
    </source>
</evidence>
<keyword evidence="5" id="KW-0547">Nucleotide-binding</keyword>
<evidence type="ECO:0000313" key="9">
    <source>
        <dbReference type="EMBL" id="ANJ75911.1"/>
    </source>
</evidence>
<evidence type="ECO:0000256" key="6">
    <source>
        <dbReference type="ARBA" id="ARBA00022777"/>
    </source>
</evidence>
<dbReference type="GO" id="GO:0000156">
    <property type="term" value="F:phosphorelay response regulator activity"/>
    <property type="evidence" value="ECO:0007669"/>
    <property type="project" value="TreeGrafter"/>
</dbReference>
<evidence type="ECO:0000256" key="5">
    <source>
        <dbReference type="ARBA" id="ARBA00022741"/>
    </source>
</evidence>
<dbReference type="InterPro" id="IPR005467">
    <property type="entry name" value="His_kinase_dom"/>
</dbReference>
<dbReference type="RefSeq" id="WP_064808834.1">
    <property type="nucleotide sequence ID" value="NZ_CP016023.1"/>
</dbReference>
<dbReference type="GO" id="GO:0000155">
    <property type="term" value="F:phosphorelay sensor kinase activity"/>
    <property type="evidence" value="ECO:0007669"/>
    <property type="project" value="InterPro"/>
</dbReference>
<evidence type="ECO:0000256" key="4">
    <source>
        <dbReference type="ARBA" id="ARBA00022679"/>
    </source>
</evidence>
<dbReference type="SUPFAM" id="SSF55874">
    <property type="entry name" value="ATPase domain of HSP90 chaperone/DNA topoisomerase II/histidine kinase"/>
    <property type="match status" value="1"/>
</dbReference>
<evidence type="ECO:0000256" key="7">
    <source>
        <dbReference type="ARBA" id="ARBA00022840"/>
    </source>
</evidence>
<dbReference type="InterPro" id="IPR050351">
    <property type="entry name" value="BphY/WalK/GraS-like"/>
</dbReference>
<dbReference type="InterPro" id="IPR004358">
    <property type="entry name" value="Sig_transdc_His_kin-like_C"/>
</dbReference>
<dbReference type="SMART" id="SM00387">
    <property type="entry name" value="HATPase_c"/>
    <property type="match status" value="1"/>
</dbReference>
<sequence length="461" mass="51280">MYALLPIFVSSLFLLCGIHVLTTRWQTRAGRVFFCLTVLIGVWQGLWAFLFQANDVDTAQMLAKAGWVAILILPTALYHFATEVAECREEQRWLTAAYALDAVLIALLLCSELVIAGVRHFHFGFYPKAGPFEAVHIAQTIAVVSRSMWLLYVGQKNATAERRKRLRTCLFGVGLISLSAVDYATNYGVAIYPPGVFPLAIAPGTIAVGIIMFDLMRPYALAATVAHEVRTPLTTIRLQAAEIARAWPELFHGYRLAVEHGLCQPPTHPGMLERVSKLAGTISSEVASAHGVIDMALASVTLEQLDRRSFTRHSLRECVDTALAQYPFQSGERERVEIHNIRPDWYFNGSDTLLVYVLFNLLKNALHAIQIARKGHIEIACRQTEDSYILELRDSATGIPPTIQRRIFDPFFSTKQHGKGSGVGLTFCRRVMQAFDGSIQCESVVGEYALFSMRFPKGSSV</sequence>
<dbReference type="InterPro" id="IPR036890">
    <property type="entry name" value="HATPase_C_sf"/>
</dbReference>
<dbReference type="GO" id="GO:0007234">
    <property type="term" value="P:osmosensory signaling via phosphorelay pathway"/>
    <property type="evidence" value="ECO:0007669"/>
    <property type="project" value="TreeGrafter"/>
</dbReference>
<dbReference type="GO" id="GO:0005524">
    <property type="term" value="F:ATP binding"/>
    <property type="evidence" value="ECO:0007669"/>
    <property type="project" value="UniProtKB-KW"/>
</dbReference>
<dbReference type="SUPFAM" id="SSF47384">
    <property type="entry name" value="Homodimeric domain of signal transducing histidine kinase"/>
    <property type="match status" value="1"/>
</dbReference>
<keyword evidence="3" id="KW-0597">Phosphoprotein</keyword>
<keyword evidence="6" id="KW-0418">Kinase</keyword>
<dbReference type="PRINTS" id="PR00344">
    <property type="entry name" value="BCTRLSENSOR"/>
</dbReference>
<dbReference type="CDD" id="cd00082">
    <property type="entry name" value="HisKA"/>
    <property type="match status" value="1"/>
</dbReference>
<evidence type="ECO:0000256" key="1">
    <source>
        <dbReference type="ARBA" id="ARBA00000085"/>
    </source>
</evidence>